<dbReference type="CDD" id="cd03801">
    <property type="entry name" value="GT4_PimA-like"/>
    <property type="match status" value="1"/>
</dbReference>
<name>A0A1I2DHB8_9RHOB</name>
<dbReference type="PANTHER" id="PTHR46401">
    <property type="entry name" value="GLYCOSYLTRANSFERASE WBBK-RELATED"/>
    <property type="match status" value="1"/>
</dbReference>
<dbReference type="EMBL" id="FOMS01000017">
    <property type="protein sequence ID" value="SFE79916.1"/>
    <property type="molecule type" value="Genomic_DNA"/>
</dbReference>
<dbReference type="Pfam" id="PF13692">
    <property type="entry name" value="Glyco_trans_1_4"/>
    <property type="match status" value="1"/>
</dbReference>
<sequence length="373" mass="39702">MRLMTLLPMAADGVGPSYTCLSLLSGMAASGLGGPCYVSRARDRPAGVAVLPTVPRILNLLPYRHVRGPAARVAERRYLSDLRRGDVAYLWPGASLAAFEAARALELPVVVDGINTRMAEARKILDAAYAAEGLAPAHGITDDRIRDEDEKLALTTHFFAPSPGVEAALATSPLAAGSVISCSYGFEPDRVGAKCGGAGRRTRPVFLFVGRSSIRKGTHQLLRAWERAGIEGELWIAGGMEPAVRTLCQPLLDRSDVRCLGFVTDVASLYSQADVFVLPSFEEGDPLVTLEAASRGLPVIASPMGAGRIGAETGCVAMVDPCDPDSIAMQLERFGRCPQLRDEWGARARKAAAGYNWRTVASGRAKALLSRLA</sequence>
<evidence type="ECO:0000313" key="3">
    <source>
        <dbReference type="Proteomes" id="UP000325289"/>
    </source>
</evidence>
<organism evidence="2 3">
    <name type="scientific">Roseivivax sediminis</name>
    <dbReference type="NCBI Taxonomy" id="936889"/>
    <lineage>
        <taxon>Bacteria</taxon>
        <taxon>Pseudomonadati</taxon>
        <taxon>Pseudomonadota</taxon>
        <taxon>Alphaproteobacteria</taxon>
        <taxon>Rhodobacterales</taxon>
        <taxon>Roseobacteraceae</taxon>
        <taxon>Roseivivax</taxon>
    </lineage>
</organism>
<dbReference type="AlphaFoldDB" id="A0A1I2DHB8"/>
<evidence type="ECO:0000256" key="1">
    <source>
        <dbReference type="ARBA" id="ARBA00022679"/>
    </source>
</evidence>
<evidence type="ECO:0000313" key="2">
    <source>
        <dbReference type="EMBL" id="SFE79916.1"/>
    </source>
</evidence>
<dbReference type="Proteomes" id="UP000325289">
    <property type="component" value="Unassembled WGS sequence"/>
</dbReference>
<dbReference type="PANTHER" id="PTHR46401:SF2">
    <property type="entry name" value="GLYCOSYLTRANSFERASE WBBK-RELATED"/>
    <property type="match status" value="1"/>
</dbReference>
<reference evidence="2 3" key="1">
    <citation type="submission" date="2016-10" db="EMBL/GenBank/DDBJ databases">
        <authorList>
            <person name="Varghese N."/>
            <person name="Submissions S."/>
        </authorList>
    </citation>
    <scope>NUCLEOTIDE SEQUENCE [LARGE SCALE GENOMIC DNA]</scope>
    <source>
        <strain evidence="3">YIM D21,KCTC 23444,ACCC 10710</strain>
    </source>
</reference>
<protein>
    <submittedName>
        <fullName evidence="2">Glycosyltransferase involved in cell wall bisynthesis</fullName>
    </submittedName>
</protein>
<dbReference type="GO" id="GO:0016757">
    <property type="term" value="F:glycosyltransferase activity"/>
    <property type="evidence" value="ECO:0007669"/>
    <property type="project" value="TreeGrafter"/>
</dbReference>
<proteinExistence type="predicted"/>
<dbReference type="SUPFAM" id="SSF53756">
    <property type="entry name" value="UDP-Glycosyltransferase/glycogen phosphorylase"/>
    <property type="match status" value="1"/>
</dbReference>
<dbReference type="OrthoDB" id="9790710at2"/>
<gene>
    <name evidence="2" type="ORF">SAMN04515678_1173</name>
</gene>
<accession>A0A1I2DHB8</accession>
<dbReference type="Gene3D" id="3.40.50.2000">
    <property type="entry name" value="Glycogen Phosphorylase B"/>
    <property type="match status" value="2"/>
</dbReference>
<keyword evidence="1 2" id="KW-0808">Transferase</keyword>
<keyword evidence="3" id="KW-1185">Reference proteome</keyword>
<dbReference type="GO" id="GO:0009103">
    <property type="term" value="P:lipopolysaccharide biosynthetic process"/>
    <property type="evidence" value="ECO:0007669"/>
    <property type="project" value="TreeGrafter"/>
</dbReference>